<dbReference type="Proteomes" id="UP001652642">
    <property type="component" value="Chromosome 6"/>
</dbReference>
<dbReference type="InterPro" id="IPR018615">
    <property type="entry name" value="Ribosomal_mL55"/>
</dbReference>
<evidence type="ECO:0000313" key="3">
    <source>
        <dbReference type="RefSeq" id="XP_020660599.2"/>
    </source>
</evidence>
<dbReference type="RefSeq" id="XP_020660600.2">
    <property type="nucleotide sequence ID" value="XM_020804941.2"/>
</dbReference>
<evidence type="ECO:0000313" key="2">
    <source>
        <dbReference type="Proteomes" id="UP001652642"/>
    </source>
</evidence>
<dbReference type="Pfam" id="PF09776">
    <property type="entry name" value="Mitoc_L55"/>
    <property type="match status" value="1"/>
</dbReference>
<dbReference type="Gene3D" id="6.20.130.20">
    <property type="entry name" value="Mitochondrial ribosomal protein L55"/>
    <property type="match status" value="1"/>
</dbReference>
<feature type="chain" id="PRO_5045019195" evidence="1">
    <location>
        <begin position="21"/>
        <end position="123"/>
    </location>
</feature>
<dbReference type="RefSeq" id="XP_020660601.2">
    <property type="nucleotide sequence ID" value="XM_020804942.2"/>
</dbReference>
<dbReference type="PANTHER" id="PTHR34095">
    <property type="entry name" value="39S RIBOSOMAL PROTEIN L55, MITOCHONDRIAL"/>
    <property type="match status" value="1"/>
</dbReference>
<dbReference type="PANTHER" id="PTHR34095:SF1">
    <property type="entry name" value="LARGE RIBOSOMAL SUBUNIT PROTEIN ML55"/>
    <property type="match status" value="1"/>
</dbReference>
<keyword evidence="1" id="KW-0732">Signal</keyword>
<proteinExistence type="predicted"/>
<keyword evidence="2" id="KW-1185">Reference proteome</keyword>
<sequence length="123" mass="14119">MALIRTLRALWLEALSTSTAAPPRIHTSASQLNSNRTSIACIGRQKYARLYPVLLVKPDGSTIHIRYKEPKRILAIPIDSNTLPEAERRARLLKRKAALLQSKQEAVYEDVFNLDDYKKFWKK</sequence>
<organism evidence="2 4">
    <name type="scientific">Pogona vitticeps</name>
    <name type="common">central bearded dragon</name>
    <dbReference type="NCBI Taxonomy" id="103695"/>
    <lineage>
        <taxon>Eukaryota</taxon>
        <taxon>Metazoa</taxon>
        <taxon>Chordata</taxon>
        <taxon>Craniata</taxon>
        <taxon>Vertebrata</taxon>
        <taxon>Euteleostomi</taxon>
        <taxon>Lepidosauria</taxon>
        <taxon>Squamata</taxon>
        <taxon>Bifurcata</taxon>
        <taxon>Unidentata</taxon>
        <taxon>Episquamata</taxon>
        <taxon>Toxicofera</taxon>
        <taxon>Iguania</taxon>
        <taxon>Acrodonta</taxon>
        <taxon>Agamidae</taxon>
        <taxon>Amphibolurinae</taxon>
        <taxon>Pogona</taxon>
    </lineage>
</organism>
<dbReference type="InterPro" id="IPR044884">
    <property type="entry name" value="Ribosomal_mL55_sf"/>
</dbReference>
<feature type="signal peptide" evidence="1">
    <location>
        <begin position="1"/>
        <end position="20"/>
    </location>
</feature>
<evidence type="ECO:0000313" key="4">
    <source>
        <dbReference type="RefSeq" id="XP_020660600.2"/>
    </source>
</evidence>
<gene>
    <name evidence="3 4 5" type="primary">MRPL55</name>
</gene>
<dbReference type="RefSeq" id="XP_020660599.2">
    <property type="nucleotide sequence ID" value="XM_020804940.2"/>
</dbReference>
<name>A0A6J0UMX0_9SAUR</name>
<protein>
    <submittedName>
        <fullName evidence="3 4">Large ribosomal subunit protein mL55</fullName>
    </submittedName>
</protein>
<reference evidence="3 4" key="1">
    <citation type="submission" date="2025-05" db="UniProtKB">
        <authorList>
            <consortium name="RefSeq"/>
        </authorList>
    </citation>
    <scope>IDENTIFICATION</scope>
</reference>
<accession>A0A6J0UMX0</accession>
<evidence type="ECO:0000256" key="1">
    <source>
        <dbReference type="SAM" id="SignalP"/>
    </source>
</evidence>
<dbReference type="OrthoDB" id="9986315at2759"/>
<evidence type="ECO:0000313" key="5">
    <source>
        <dbReference type="RefSeq" id="XP_020660601.2"/>
    </source>
</evidence>
<dbReference type="GeneID" id="110085106"/>